<dbReference type="EMBL" id="BPNN01000013">
    <property type="protein sequence ID" value="GJA62614.1"/>
    <property type="molecule type" value="Genomic_DNA"/>
</dbReference>
<reference evidence="2" key="1">
    <citation type="submission" date="2021-07" db="EMBL/GenBank/DDBJ databases">
        <title>Draft genome sequence of carbapenem-resistant Aeromonas spp. in Japan.</title>
        <authorList>
            <person name="Maehana S."/>
            <person name="Suzuki M."/>
            <person name="Kitasato H."/>
        </authorList>
    </citation>
    <scope>NUCLEOTIDE SEQUENCE</scope>
    <source>
        <strain evidence="2">KAM351</strain>
    </source>
</reference>
<feature type="region of interest" description="Disordered" evidence="1">
    <location>
        <begin position="1"/>
        <end position="57"/>
    </location>
</feature>
<dbReference type="Proteomes" id="UP000886934">
    <property type="component" value="Unassembled WGS sequence"/>
</dbReference>
<evidence type="ECO:0000313" key="2">
    <source>
        <dbReference type="EMBL" id="GJA62614.1"/>
    </source>
</evidence>
<evidence type="ECO:0000256" key="1">
    <source>
        <dbReference type="SAM" id="MobiDB-lite"/>
    </source>
</evidence>
<sequence>MDEDPASANKREDASCGAVVQVAKERGIKGESEGTQAEERTEKWSHNGDQKKHSYQN</sequence>
<accession>A0AA37CVK6</accession>
<comment type="caution">
    <text evidence="2">The sequence shown here is derived from an EMBL/GenBank/DDBJ whole genome shotgun (WGS) entry which is preliminary data.</text>
</comment>
<organism evidence="2 3">
    <name type="scientific">Aeromonas caviae</name>
    <name type="common">Aeromonas punctata</name>
    <dbReference type="NCBI Taxonomy" id="648"/>
    <lineage>
        <taxon>Bacteria</taxon>
        <taxon>Pseudomonadati</taxon>
        <taxon>Pseudomonadota</taxon>
        <taxon>Gammaproteobacteria</taxon>
        <taxon>Aeromonadales</taxon>
        <taxon>Aeromonadaceae</taxon>
        <taxon>Aeromonas</taxon>
    </lineage>
</organism>
<feature type="compositionally biased region" description="Basic and acidic residues" evidence="1">
    <location>
        <begin position="23"/>
        <end position="57"/>
    </location>
</feature>
<dbReference type="AlphaFoldDB" id="A0AA37CVK6"/>
<name>A0AA37CVK6_AERCA</name>
<protein>
    <submittedName>
        <fullName evidence="2">Uncharacterized protein</fullName>
    </submittedName>
</protein>
<proteinExistence type="predicted"/>
<evidence type="ECO:0000313" key="3">
    <source>
        <dbReference type="Proteomes" id="UP000886934"/>
    </source>
</evidence>
<gene>
    <name evidence="2" type="ORF">KAM351_12250</name>
</gene>